<dbReference type="SUPFAM" id="SSF53383">
    <property type="entry name" value="PLP-dependent transferases"/>
    <property type="match status" value="1"/>
</dbReference>
<keyword evidence="4" id="KW-0808">Transferase</keyword>
<keyword evidence="2 3" id="KW-0663">Pyridoxal phosphate</keyword>
<dbReference type="Pfam" id="PF00202">
    <property type="entry name" value="Aminotran_3"/>
    <property type="match status" value="1"/>
</dbReference>
<dbReference type="EMBL" id="CP117811">
    <property type="protein sequence ID" value="WDE97189.1"/>
    <property type="molecule type" value="Genomic_DNA"/>
</dbReference>
<keyword evidence="5" id="KW-1185">Reference proteome</keyword>
<dbReference type="RefSeq" id="WP_274151425.1">
    <property type="nucleotide sequence ID" value="NZ_CP117811.1"/>
</dbReference>
<dbReference type="Gene3D" id="3.90.1150.10">
    <property type="entry name" value="Aspartate Aminotransferase, domain 1"/>
    <property type="match status" value="1"/>
</dbReference>
<dbReference type="GO" id="GO:0008483">
    <property type="term" value="F:transaminase activity"/>
    <property type="evidence" value="ECO:0007669"/>
    <property type="project" value="UniProtKB-KW"/>
</dbReference>
<dbReference type="InterPro" id="IPR015424">
    <property type="entry name" value="PyrdxlP-dep_Trfase"/>
</dbReference>
<dbReference type="Gene3D" id="3.40.640.10">
    <property type="entry name" value="Type I PLP-dependent aspartate aminotransferase-like (Major domain)"/>
    <property type="match status" value="1"/>
</dbReference>
<comment type="similarity">
    <text evidence="3">Belongs to the class-III pyridoxal-phosphate-dependent aminotransferase family.</text>
</comment>
<evidence type="ECO:0000256" key="1">
    <source>
        <dbReference type="ARBA" id="ARBA00001933"/>
    </source>
</evidence>
<dbReference type="InterPro" id="IPR015421">
    <property type="entry name" value="PyrdxlP-dep_Trfase_major"/>
</dbReference>
<dbReference type="InterPro" id="IPR015422">
    <property type="entry name" value="PyrdxlP-dep_Trfase_small"/>
</dbReference>
<reference evidence="4 5" key="1">
    <citation type="submission" date="2023-02" db="EMBL/GenBank/DDBJ databases">
        <title>Genome sequence of Lentisphaera profundi SAORIC-696.</title>
        <authorList>
            <person name="Kim e."/>
            <person name="Cho J.-C."/>
            <person name="Choi A."/>
            <person name="Kang I."/>
        </authorList>
    </citation>
    <scope>NUCLEOTIDE SEQUENCE [LARGE SCALE GENOMIC DNA]</scope>
    <source>
        <strain evidence="4 5">SAORIC-696</strain>
    </source>
</reference>
<evidence type="ECO:0000313" key="5">
    <source>
        <dbReference type="Proteomes" id="UP001214250"/>
    </source>
</evidence>
<accession>A0ABY7VTU8</accession>
<evidence type="ECO:0000256" key="2">
    <source>
        <dbReference type="ARBA" id="ARBA00022898"/>
    </source>
</evidence>
<protein>
    <submittedName>
        <fullName evidence="4">Aspartate aminotransferase family protein</fullName>
    </submittedName>
</protein>
<gene>
    <name evidence="4" type="ORF">PQO03_04370</name>
</gene>
<dbReference type="InterPro" id="IPR005814">
    <property type="entry name" value="Aminotrans_3"/>
</dbReference>
<evidence type="ECO:0000256" key="3">
    <source>
        <dbReference type="RuleBase" id="RU003560"/>
    </source>
</evidence>
<sequence>MNKAETIFANNKKFIPGGVVSLNRSIDPVRSFVKAKGAYLYDVDGNKYIDYHAAFSPHLLGHNDDTVNQAVIESIQNNESLMGAGPTLWEGELAELLCTLVPNLDSVQITNTGSEATFHAIRLARSVTGREEVILMQGGYNGWHNDVAFNLMDPLEKIKGWKPGGECPLNAMSAGIPSTQSKLLHAVQYNDLEAIETLLKTKKIAAILMEPILQNIGIIKPQAGFLEGIRTLCDTYGTLLVFDEVKTGFRHALAGYQSICGVRPDLCSFGKAVANGYPLGVIGGKKEIMDYFIHPDPKKRVMVAGTYNAHPTPVAAAIATLKILRDREAEVYGHLETLGAKMEKGLKAIFDAHNFKTTTIRQGSAFVTYFMDHAPQNWTDVITHNDMDLDKVYREALIEKGIFNFPTATKQGSISFAHTAEDIDETLRQTEAVVSQLKH</sequence>
<keyword evidence="4" id="KW-0032">Aminotransferase</keyword>
<dbReference type="CDD" id="cd00610">
    <property type="entry name" value="OAT_like"/>
    <property type="match status" value="1"/>
</dbReference>
<organism evidence="4 5">
    <name type="scientific">Lentisphaera profundi</name>
    <dbReference type="NCBI Taxonomy" id="1658616"/>
    <lineage>
        <taxon>Bacteria</taxon>
        <taxon>Pseudomonadati</taxon>
        <taxon>Lentisphaerota</taxon>
        <taxon>Lentisphaeria</taxon>
        <taxon>Lentisphaerales</taxon>
        <taxon>Lentisphaeraceae</taxon>
        <taxon>Lentisphaera</taxon>
    </lineage>
</organism>
<name>A0ABY7VTU8_9BACT</name>
<evidence type="ECO:0000313" key="4">
    <source>
        <dbReference type="EMBL" id="WDE97189.1"/>
    </source>
</evidence>
<proteinExistence type="inferred from homology"/>
<dbReference type="Proteomes" id="UP001214250">
    <property type="component" value="Chromosome 1"/>
</dbReference>
<dbReference type="PANTHER" id="PTHR43713:SF3">
    <property type="entry name" value="GLUTAMATE-1-SEMIALDEHYDE 2,1-AMINOMUTASE 1, CHLOROPLASTIC-RELATED"/>
    <property type="match status" value="1"/>
</dbReference>
<comment type="cofactor">
    <cofactor evidence="1">
        <name>pyridoxal 5'-phosphate</name>
        <dbReference type="ChEBI" id="CHEBI:597326"/>
    </cofactor>
</comment>
<dbReference type="PANTHER" id="PTHR43713">
    <property type="entry name" value="GLUTAMATE-1-SEMIALDEHYDE 2,1-AMINOMUTASE"/>
    <property type="match status" value="1"/>
</dbReference>